<organism evidence="2 3">
    <name type="scientific">Helicobacter ganmani</name>
    <dbReference type="NCBI Taxonomy" id="60246"/>
    <lineage>
        <taxon>Bacteria</taxon>
        <taxon>Pseudomonadati</taxon>
        <taxon>Campylobacterota</taxon>
        <taxon>Epsilonproteobacteria</taxon>
        <taxon>Campylobacterales</taxon>
        <taxon>Helicobacteraceae</taxon>
        <taxon>Helicobacter</taxon>
    </lineage>
</organism>
<feature type="domain" description="F5/8 type C" evidence="1">
    <location>
        <begin position="1"/>
        <end position="97"/>
    </location>
</feature>
<evidence type="ECO:0000313" key="2">
    <source>
        <dbReference type="EMBL" id="RDU64457.1"/>
    </source>
</evidence>
<evidence type="ECO:0000259" key="1">
    <source>
        <dbReference type="PROSITE" id="PS50022"/>
    </source>
</evidence>
<protein>
    <recommendedName>
        <fullName evidence="1">F5/8 type C domain-containing protein</fullName>
    </recommendedName>
</protein>
<dbReference type="PROSITE" id="PS50022">
    <property type="entry name" value="FA58C_3"/>
    <property type="match status" value="1"/>
</dbReference>
<comment type="caution">
    <text evidence="2">The sequence shown here is derived from an EMBL/GenBank/DDBJ whole genome shotgun (WGS) entry which is preliminary data.</text>
</comment>
<dbReference type="EMBL" id="NXLS01000001">
    <property type="protein sequence ID" value="RDU64457.1"/>
    <property type="molecule type" value="Genomic_DNA"/>
</dbReference>
<name>A0A3D8IGR5_9HELI</name>
<accession>A0A3D8IGR5</accession>
<dbReference type="Proteomes" id="UP000256650">
    <property type="component" value="Unassembled WGS sequence"/>
</dbReference>
<dbReference type="GeneID" id="82534917"/>
<dbReference type="InterPro" id="IPR000421">
    <property type="entry name" value="FA58C"/>
</dbReference>
<evidence type="ECO:0000313" key="3">
    <source>
        <dbReference type="Proteomes" id="UP000256650"/>
    </source>
</evidence>
<proteinExistence type="predicted"/>
<keyword evidence="3" id="KW-1185">Reference proteome</keyword>
<dbReference type="AlphaFoldDB" id="A0A3D8IGR5"/>
<dbReference type="RefSeq" id="WP_115550791.1">
    <property type="nucleotide sequence ID" value="NZ_CAQJPM010000106.1"/>
</dbReference>
<reference evidence="2 3" key="1">
    <citation type="submission" date="2018-04" db="EMBL/GenBank/DDBJ databases">
        <title>Novel Campyloabacter and Helicobacter Species and Strains.</title>
        <authorList>
            <person name="Mannion A.J."/>
            <person name="Shen Z."/>
            <person name="Fox J.G."/>
        </authorList>
    </citation>
    <scope>NUCLEOTIDE SEQUENCE [LARGE SCALE GENOMIC DNA]</scope>
    <source>
        <strain evidence="2 3">MIT 99-5101</strain>
    </source>
</reference>
<sequence>MVWKDEDLSEVSQAIESQENVLFMDLQQEYSIESLRIFYAKDSLALAAKNKEFLSVETSCDGKVWEKLGGELLDSIEISDFLEIPIYQALNARYIKISHQPIPLDFKVFIRKYSGLFISPTQAGWGDRMIAILNCMAMAKYTGFKWGTL</sequence>
<gene>
    <name evidence="2" type="ORF">CQA43_01250</name>
</gene>